<evidence type="ECO:0000313" key="2">
    <source>
        <dbReference type="EMBL" id="MBS1257789.1"/>
    </source>
</evidence>
<comment type="caution">
    <text evidence="2">The sequence shown here is derived from an EMBL/GenBank/DDBJ whole genome shotgun (WGS) entry which is preliminary data.</text>
</comment>
<organism evidence="2 3">
    <name type="scientific">Candidatus Scalindua arabica</name>
    <dbReference type="NCBI Taxonomy" id="1127984"/>
    <lineage>
        <taxon>Bacteria</taxon>
        <taxon>Pseudomonadati</taxon>
        <taxon>Planctomycetota</taxon>
        <taxon>Candidatus Brocadiia</taxon>
        <taxon>Candidatus Brocadiales</taxon>
        <taxon>Candidatus Scalinduaceae</taxon>
        <taxon>Candidatus Scalindua</taxon>
    </lineage>
</organism>
<reference evidence="2" key="1">
    <citation type="journal article" date="2021" name="ISME J.">
        <title>Fine-scale metabolic discontinuity in a stratified prokaryote microbiome of a Red Sea deep halocline.</title>
        <authorList>
            <person name="Michoud G."/>
            <person name="Ngugi D.K."/>
            <person name="Barozzi A."/>
            <person name="Merlino G."/>
            <person name="Calleja M.L."/>
            <person name="Delgado-Huertas A."/>
            <person name="Moran X.A.G."/>
            <person name="Daffonchio D."/>
        </authorList>
    </citation>
    <scope>NUCLEOTIDE SEQUENCE</scope>
    <source>
        <strain evidence="2">SuakinDeep_MAG55_1</strain>
    </source>
</reference>
<evidence type="ECO:0000313" key="3">
    <source>
        <dbReference type="Proteomes" id="UP000722750"/>
    </source>
</evidence>
<keyword evidence="1" id="KW-0472">Membrane</keyword>
<dbReference type="Proteomes" id="UP000722750">
    <property type="component" value="Unassembled WGS sequence"/>
</dbReference>
<dbReference type="EMBL" id="JAANXD010000036">
    <property type="protein sequence ID" value="MBS1257789.1"/>
    <property type="molecule type" value="Genomic_DNA"/>
</dbReference>
<sequence>MNIILIAFGAFVYIACGMLAYGLSFGCMQNRFPESAEEAREFDQGLAFVFALLGPIGLFITYVVLTGRGKYGIKFR</sequence>
<dbReference type="AlphaFoldDB" id="A0A942A3E2"/>
<keyword evidence="1" id="KW-1133">Transmembrane helix</keyword>
<accession>A0A942A3E2</accession>
<keyword evidence="1" id="KW-0812">Transmembrane</keyword>
<evidence type="ECO:0000256" key="1">
    <source>
        <dbReference type="SAM" id="Phobius"/>
    </source>
</evidence>
<proteinExistence type="predicted"/>
<protein>
    <submittedName>
        <fullName evidence="2">Uncharacterized protein</fullName>
    </submittedName>
</protein>
<feature type="transmembrane region" description="Helical" evidence="1">
    <location>
        <begin position="46"/>
        <end position="65"/>
    </location>
</feature>
<name>A0A942A3E2_9BACT</name>
<gene>
    <name evidence="2" type="ORF">MAG551_00836</name>
</gene>